<sequence length="66" mass="7607">MSSEHFKGSAENQSLKLLIWDRINKKRVRPQGLTLLVCYTGKHYLEARPSKRALCFRAEANSKDSK</sequence>
<protein>
    <submittedName>
        <fullName evidence="1">Uncharacterized protein</fullName>
    </submittedName>
</protein>
<dbReference type="AlphaFoldDB" id="A0A2W7RHT6"/>
<dbReference type="EMBL" id="QKZU01000003">
    <property type="protein sequence ID" value="PZX59791.1"/>
    <property type="molecule type" value="Genomic_DNA"/>
</dbReference>
<dbReference type="Proteomes" id="UP000249115">
    <property type="component" value="Unassembled WGS sequence"/>
</dbReference>
<evidence type="ECO:0000313" key="2">
    <source>
        <dbReference type="Proteomes" id="UP000249115"/>
    </source>
</evidence>
<organism evidence="1 2">
    <name type="scientific">Algoriphagus ratkowskyi</name>
    <dbReference type="NCBI Taxonomy" id="57028"/>
    <lineage>
        <taxon>Bacteria</taxon>
        <taxon>Pseudomonadati</taxon>
        <taxon>Bacteroidota</taxon>
        <taxon>Cytophagia</taxon>
        <taxon>Cytophagales</taxon>
        <taxon>Cyclobacteriaceae</taxon>
        <taxon>Algoriphagus</taxon>
    </lineage>
</organism>
<comment type="caution">
    <text evidence="1">The sequence shown here is derived from an EMBL/GenBank/DDBJ whole genome shotgun (WGS) entry which is preliminary data.</text>
</comment>
<accession>A0A2W7RHT6</accession>
<proteinExistence type="predicted"/>
<gene>
    <name evidence="1" type="ORF">LV84_01000</name>
</gene>
<evidence type="ECO:0000313" key="1">
    <source>
        <dbReference type="EMBL" id="PZX59791.1"/>
    </source>
</evidence>
<name>A0A2W7RHT6_9BACT</name>
<reference evidence="1 2" key="1">
    <citation type="submission" date="2018-06" db="EMBL/GenBank/DDBJ databases">
        <title>Genomic Encyclopedia of Archaeal and Bacterial Type Strains, Phase II (KMG-II): from individual species to whole genera.</title>
        <authorList>
            <person name="Goeker M."/>
        </authorList>
    </citation>
    <scope>NUCLEOTIDE SEQUENCE [LARGE SCALE GENOMIC DNA]</scope>
    <source>
        <strain evidence="1 2">DSM 22686</strain>
    </source>
</reference>